<protein>
    <recommendedName>
        <fullName evidence="3">DUF2935 domain-containing protein</fullName>
    </recommendedName>
</protein>
<dbReference type="SUPFAM" id="SSF158430">
    <property type="entry name" value="Bacillus cereus metalloprotein-like"/>
    <property type="match status" value="2"/>
</dbReference>
<dbReference type="AlphaFoldDB" id="A0A1V2A554"/>
<evidence type="ECO:0000313" key="1">
    <source>
        <dbReference type="EMBL" id="OMP66149.1"/>
    </source>
</evidence>
<organism evidence="1 2">
    <name type="scientific">Domibacillus epiphyticus</name>
    <dbReference type="NCBI Taxonomy" id="1714355"/>
    <lineage>
        <taxon>Bacteria</taxon>
        <taxon>Bacillati</taxon>
        <taxon>Bacillota</taxon>
        <taxon>Bacilli</taxon>
        <taxon>Bacillales</taxon>
        <taxon>Bacillaceae</taxon>
        <taxon>Domibacillus</taxon>
    </lineage>
</organism>
<sequence length="303" mass="35488">MSQHPKIPGHFVMDHQNGLLLPPELQADPKESMSEKAFIERSLAENRFWLRIMKEHAYFLGQGFNRKDKQLIAEANKFIHYFDHHLKKSHSIPENAASIRKLNEESIELTRAFRNFKRNVLLLIINCKISGFNLPLLVDHVAREAEYFVRTLRKFNKGILDSIQDAIIQENVFWLKIMMEHSRFMSHLLDPSERNLVKKAAEFGDNFEVLLNQARDVESMLSHKKPAYPIIGKLNKESENATMELLEFKKAGLDMIKACQIKHIIDPLLADHVVREAEHFLYLVSVLEKRLRLRRNEECDEHM</sequence>
<dbReference type="InterPro" id="IPR021328">
    <property type="entry name" value="CotB-like"/>
</dbReference>
<name>A0A1V2A554_9BACI</name>
<dbReference type="Proteomes" id="UP000188613">
    <property type="component" value="Unassembled WGS sequence"/>
</dbReference>
<dbReference type="STRING" id="1714355.BTO28_14190"/>
<evidence type="ECO:0008006" key="3">
    <source>
        <dbReference type="Google" id="ProtNLM"/>
    </source>
</evidence>
<accession>A0A1V2A554</accession>
<dbReference type="OrthoDB" id="1633927at2"/>
<dbReference type="RefSeq" id="WP_076767402.1">
    <property type="nucleotide sequence ID" value="NZ_MSFI01000025.1"/>
</dbReference>
<dbReference type="EMBL" id="MSFI01000025">
    <property type="protein sequence ID" value="OMP66149.1"/>
    <property type="molecule type" value="Genomic_DNA"/>
</dbReference>
<keyword evidence="2" id="KW-1185">Reference proteome</keyword>
<proteinExistence type="predicted"/>
<comment type="caution">
    <text evidence="1">The sequence shown here is derived from an EMBL/GenBank/DDBJ whole genome shotgun (WGS) entry which is preliminary data.</text>
</comment>
<evidence type="ECO:0000313" key="2">
    <source>
        <dbReference type="Proteomes" id="UP000188613"/>
    </source>
</evidence>
<dbReference type="Gene3D" id="1.20.1260.120">
    <property type="entry name" value="Protein of unknown function DUF2935"/>
    <property type="match status" value="1"/>
</dbReference>
<dbReference type="Pfam" id="PF11155">
    <property type="entry name" value="DUF2935"/>
    <property type="match status" value="2"/>
</dbReference>
<gene>
    <name evidence="1" type="ORF">BTO28_14190</name>
</gene>
<reference evidence="1 2" key="1">
    <citation type="submission" date="2016-12" db="EMBL/GenBank/DDBJ databases">
        <title>Domibacillus sp. SAB 38T whole genome sequencing.</title>
        <authorList>
            <person name="Verma A."/>
            <person name="Ojha A.K."/>
            <person name="Krishnamurthi S."/>
        </authorList>
    </citation>
    <scope>NUCLEOTIDE SEQUENCE [LARGE SCALE GENOMIC DNA]</scope>
    <source>
        <strain evidence="1 2">SAB 38</strain>
    </source>
</reference>